<proteinExistence type="predicted"/>
<evidence type="ECO:0000313" key="5">
    <source>
        <dbReference type="Proteomes" id="UP000006793"/>
    </source>
</evidence>
<dbReference type="PANTHER" id="PTHR13610:SF9">
    <property type="entry name" value="FI06469P"/>
    <property type="match status" value="1"/>
</dbReference>
<reference evidence="5" key="1">
    <citation type="submission" date="2011-04" db="EMBL/GenBank/DDBJ databases">
        <title>The complete genome of Thermodesulfatator indicus DSM 15286.</title>
        <authorList>
            <person name="Lucas S."/>
            <person name="Copeland A."/>
            <person name="Lapidus A."/>
            <person name="Bruce D."/>
            <person name="Goodwin L."/>
            <person name="Pitluck S."/>
            <person name="Peters L."/>
            <person name="Kyrpides N."/>
            <person name="Mavromatis K."/>
            <person name="Pagani I."/>
            <person name="Ivanova N."/>
            <person name="Saunders L."/>
            <person name="Detter J.C."/>
            <person name="Tapia R."/>
            <person name="Han C."/>
            <person name="Land M."/>
            <person name="Hauser L."/>
            <person name="Markowitz V."/>
            <person name="Cheng J.-F."/>
            <person name="Hugenholtz P."/>
            <person name="Woyke T."/>
            <person name="Wu D."/>
            <person name="Spring S."/>
            <person name="Schroeder M."/>
            <person name="Brambilla E."/>
            <person name="Klenk H.-P."/>
            <person name="Eisen J.A."/>
        </authorList>
    </citation>
    <scope>NUCLEOTIDE SEQUENCE [LARGE SCALE GENOMIC DNA]</scope>
    <source>
        <strain evidence="5">DSM 15286 / JCM 11887 / CIR29812</strain>
    </source>
</reference>
<dbReference type="GO" id="GO:0032259">
    <property type="term" value="P:methylation"/>
    <property type="evidence" value="ECO:0007669"/>
    <property type="project" value="UniProtKB-KW"/>
</dbReference>
<name>F8A9T0_THEID</name>
<keyword evidence="3" id="KW-0949">S-adenosyl-L-methionine</keyword>
<accession>F8A9T0</accession>
<dbReference type="Proteomes" id="UP000006793">
    <property type="component" value="Chromosome"/>
</dbReference>
<evidence type="ECO:0000256" key="3">
    <source>
        <dbReference type="ARBA" id="ARBA00022691"/>
    </source>
</evidence>
<dbReference type="RefSeq" id="WP_013908700.1">
    <property type="nucleotide sequence ID" value="NC_015681.1"/>
</dbReference>
<dbReference type="eggNOG" id="COG2264">
    <property type="taxonomic scope" value="Bacteria"/>
</dbReference>
<dbReference type="InterPro" id="IPR029063">
    <property type="entry name" value="SAM-dependent_MTases_sf"/>
</dbReference>
<keyword evidence="2" id="KW-0808">Transferase</keyword>
<keyword evidence="5" id="KW-1185">Reference proteome</keyword>
<gene>
    <name evidence="4" type="ordered locus">Thein_2113</name>
</gene>
<reference evidence="4 5" key="2">
    <citation type="journal article" date="2012" name="Stand. Genomic Sci.">
        <title>Complete genome sequence of the thermophilic sulfate-reducing ocean bacterium Thermodesulfatator indicus type strain (CIR29812(T)).</title>
        <authorList>
            <person name="Anderson I."/>
            <person name="Saunders E."/>
            <person name="Lapidus A."/>
            <person name="Nolan M."/>
            <person name="Lucas S."/>
            <person name="Tice H."/>
            <person name="Del Rio T.G."/>
            <person name="Cheng J.F."/>
            <person name="Han C."/>
            <person name="Tapia R."/>
            <person name="Goodwin L.A."/>
            <person name="Pitluck S."/>
            <person name="Liolios K."/>
            <person name="Mavromatis K."/>
            <person name="Pagani I."/>
            <person name="Ivanova N."/>
            <person name="Mikhailova N."/>
            <person name="Pati A."/>
            <person name="Chen A."/>
            <person name="Palaniappan K."/>
            <person name="Land M."/>
            <person name="Hauser L."/>
            <person name="Jeffries C.D."/>
            <person name="Chang Y.J."/>
            <person name="Brambilla E.M."/>
            <person name="Rohde M."/>
            <person name="Spring S."/>
            <person name="Goker M."/>
            <person name="Detter J.C."/>
            <person name="Woyke T."/>
            <person name="Bristow J."/>
            <person name="Eisen J.A."/>
            <person name="Markowitz V."/>
            <person name="Hugenholtz P."/>
            <person name="Kyrpides N.C."/>
            <person name="Klenk H.P."/>
        </authorList>
    </citation>
    <scope>NUCLEOTIDE SEQUENCE [LARGE SCALE GENOMIC DNA]</scope>
    <source>
        <strain evidence="5">DSM 15286 / JCM 11887 / CIR29812</strain>
    </source>
</reference>
<dbReference type="STRING" id="667014.Thein_2113"/>
<protein>
    <submittedName>
        <fullName evidence="4">Methyltransferase type 12</fullName>
    </submittedName>
</protein>
<dbReference type="PaxDb" id="667014-Thein_2113"/>
<dbReference type="PANTHER" id="PTHR13610">
    <property type="entry name" value="METHYLTRANSFERASE DOMAIN-CONTAINING PROTEIN"/>
    <property type="match status" value="1"/>
</dbReference>
<dbReference type="CDD" id="cd02440">
    <property type="entry name" value="AdoMet_MTases"/>
    <property type="match status" value="1"/>
</dbReference>
<dbReference type="OrthoDB" id="5510758at2"/>
<organism evidence="4 5">
    <name type="scientific">Thermodesulfatator indicus (strain DSM 15286 / JCM 11887 / CIR29812)</name>
    <dbReference type="NCBI Taxonomy" id="667014"/>
    <lineage>
        <taxon>Bacteria</taxon>
        <taxon>Pseudomonadati</taxon>
        <taxon>Thermodesulfobacteriota</taxon>
        <taxon>Thermodesulfobacteria</taxon>
        <taxon>Thermodesulfobacteriales</taxon>
        <taxon>Thermodesulfatatoraceae</taxon>
        <taxon>Thermodesulfatator</taxon>
    </lineage>
</organism>
<evidence type="ECO:0000256" key="1">
    <source>
        <dbReference type="ARBA" id="ARBA00022603"/>
    </source>
</evidence>
<dbReference type="EMBL" id="CP002683">
    <property type="protein sequence ID" value="AEH45961.1"/>
    <property type="molecule type" value="Genomic_DNA"/>
</dbReference>
<dbReference type="HOGENOM" id="CLU_068443_3_1_0"/>
<dbReference type="InterPro" id="IPR026170">
    <property type="entry name" value="FAM173A/B"/>
</dbReference>
<dbReference type="Gene3D" id="3.40.50.150">
    <property type="entry name" value="Vaccinia Virus protein VP39"/>
    <property type="match status" value="1"/>
</dbReference>
<evidence type="ECO:0000313" key="4">
    <source>
        <dbReference type="EMBL" id="AEH45961.1"/>
    </source>
</evidence>
<dbReference type="KEGG" id="tid:Thein_2113"/>
<evidence type="ECO:0000256" key="2">
    <source>
        <dbReference type="ARBA" id="ARBA00022679"/>
    </source>
</evidence>
<keyword evidence="1 4" id="KW-0489">Methyltransferase</keyword>
<dbReference type="SUPFAM" id="SSF53335">
    <property type="entry name" value="S-adenosyl-L-methionine-dependent methyltransferases"/>
    <property type="match status" value="1"/>
</dbReference>
<dbReference type="InParanoid" id="F8A9T0"/>
<dbReference type="AlphaFoldDB" id="F8A9T0"/>
<sequence length="178" mass="20155">MKFLLLGILAVLLPLAFLKLCYALGTISVIRRTKGALFVSTSRAKIKAILDELEGQANFRLVDLGCGDGRFLRAVYQRFGIAGEGYEINPWAYFLACLKNRLNGAPVKVYRKNFFKADLSTYDVIFFYLFPDLLLDLAPKLRKEAKPGTIIISANFPLPGFNPYKVLKVEDPIYFYRV</sequence>
<dbReference type="GO" id="GO:0016279">
    <property type="term" value="F:protein-lysine N-methyltransferase activity"/>
    <property type="evidence" value="ECO:0007669"/>
    <property type="project" value="InterPro"/>
</dbReference>